<feature type="compositionally biased region" description="Polar residues" evidence="4">
    <location>
        <begin position="25"/>
        <end position="35"/>
    </location>
</feature>
<feature type="region of interest" description="Disordered" evidence="4">
    <location>
        <begin position="665"/>
        <end position="690"/>
    </location>
</feature>
<feature type="compositionally biased region" description="Polar residues" evidence="4">
    <location>
        <begin position="1136"/>
        <end position="1153"/>
    </location>
</feature>
<dbReference type="OrthoDB" id="10056939at2759"/>
<feature type="compositionally biased region" description="Polar residues" evidence="4">
    <location>
        <begin position="1385"/>
        <end position="1419"/>
    </location>
</feature>
<comment type="caution">
    <text evidence="6">The sequence shown here is derived from an EMBL/GenBank/DDBJ whole genome shotgun (WGS) entry which is preliminary data.</text>
</comment>
<feature type="region of interest" description="Disordered" evidence="4">
    <location>
        <begin position="512"/>
        <end position="546"/>
    </location>
</feature>
<feature type="region of interest" description="Disordered" evidence="4">
    <location>
        <begin position="563"/>
        <end position="584"/>
    </location>
</feature>
<feature type="region of interest" description="Disordered" evidence="4">
    <location>
        <begin position="981"/>
        <end position="1005"/>
    </location>
</feature>
<keyword evidence="1" id="KW-0238">DNA-binding</keyword>
<evidence type="ECO:0000256" key="1">
    <source>
        <dbReference type="ARBA" id="ARBA00023125"/>
    </source>
</evidence>
<keyword evidence="2" id="KW-0371">Homeobox</keyword>
<evidence type="ECO:0000259" key="5">
    <source>
        <dbReference type="Pfam" id="PF05920"/>
    </source>
</evidence>
<feature type="compositionally biased region" description="Polar residues" evidence="4">
    <location>
        <begin position="1036"/>
        <end position="1054"/>
    </location>
</feature>
<feature type="region of interest" description="Disordered" evidence="4">
    <location>
        <begin position="25"/>
        <end position="53"/>
    </location>
</feature>
<sequence length="1419" mass="151989">MMGGRDSTQPGLIEGTALHHHALNSSLRSEPQQAAAQRRHLGEEAPSSSSPFHLIHWGGHHSNHSKLAEGEVACGNKQCCSYEPPAAKISRQPDDGAPSPSLDAAVTAAAAAEACEELACRQLMNGSTHSPKPQPDVRVSLLQADPLDPRIALRSQQKQQEQDPACNLSPEWRAAAEAHITAARMAAAAAVASGATAAGRSHAMHQAVQAVQAEDTVESKRAGACADDDRSAPVEGACLEPGACADGDRSAPVEGTCLEQYGPSHTSLKAESTVMMMHAHHNTEATSNQGLCHQQSVYQGFPIYKEALFMSAGHEQPGCEVEEALMPCRDEAGIQGIPDTNSSSQQNDQLFQAPQAQDLVVYSQPVDQSSASSPLHRQRQQHVWQGTGTFPEPVNEASCQIQQNQAQNSGHQREYSDAQVGHSKAVHGLQHSMAELHQEPRSWQPVLIPGATFGPSLASARTFGPSLASAGTFGPSLASTGTGTSLSQVPQPTKAYLGQVNENLRRCASDVPPHTQHWQGVMPPPPQQRQGATCGSGQAPELHRSCSDTQYLQWQAQQQQKRQLTRSISTAGVESSTPGSSYHTYRHNIDQAEVLDAASFQPMSFSALPDHPQLRRQLATEAWIQKQQERWQQQRQQWLTGQARHQQQHQIRMLESRGDSLATTGFLGHLNGAPGTTQAAGDKEADHGNNHVNSRVVSRSADHQDPGQPALMVSSADLFQGAPVLADNEPAQSQAGTAAAAHQSPTSLPSSSTTALPTAFQQAPVIPPTPPQLTRQLSSKVIRSERDSLLKLEEGQNILLGAQVKGLEGSADSVLAQEAGGVEHYSGLLPEGQAAVHASTELTTLMAQERAGDLVHEVTNGEMICQSLQQGSALGLEFDLLKSSQDNGHQHMSTYLTPPHYLYEQQQQQQQDQQQQLLEAPSLAATVAAIELLHQLGEEIPLSPSIMMWSPATAQHPQCTTAAGSQTRTTVRAHTCYSHNAPQPAHEMKEPEDLQATPQAGSPAHTRERLVLKGTIILPGRPTTTQLTGLGGAAPSLSSPNASRMLPASQQNQPPMDPTHSLRSTEQQGSGGMRVSEQRSTGVMVPMSSTQQPKLADFNASRTFPSVASDPGSGSFYVSPNSTEARHANIFHKGSPINNMSQPGQSPHQQFPGSSDVLPGRIVHSDQQLLAPEQYSQGQWQYNQSQGLNQQNGQGLMRSGSSFSAGGAYPAGSGNHAAGQVHHGYLVPHGALQDRPPQHFRSEGVGGGIGGGIGGGMTNMMELAGRGLIESQLYHPAGLPQRSPSLAGGSRRRQRENLPKGAVAYLKRWLFCHVTHPYPTEQEKSDLAQSCGDISLLQKLEEARRSSAQQLALLLSDPNACAALDNAAHEAIADMDAVEDMERQGVSSNIRKQSRSHSSGQNKQAVMRQTQQSHQNDYE</sequence>
<dbReference type="CDD" id="cd00086">
    <property type="entry name" value="homeodomain"/>
    <property type="match status" value="1"/>
</dbReference>
<dbReference type="GO" id="GO:0006355">
    <property type="term" value="P:regulation of DNA-templated transcription"/>
    <property type="evidence" value="ECO:0007669"/>
    <property type="project" value="InterPro"/>
</dbReference>
<evidence type="ECO:0000313" key="6">
    <source>
        <dbReference type="EMBL" id="GAX78209.1"/>
    </source>
</evidence>
<dbReference type="SUPFAM" id="SSF46689">
    <property type="entry name" value="Homeodomain-like"/>
    <property type="match status" value="1"/>
</dbReference>
<organism evidence="6 7">
    <name type="scientific">Chlamydomonas eustigma</name>
    <dbReference type="NCBI Taxonomy" id="1157962"/>
    <lineage>
        <taxon>Eukaryota</taxon>
        <taxon>Viridiplantae</taxon>
        <taxon>Chlorophyta</taxon>
        <taxon>core chlorophytes</taxon>
        <taxon>Chlorophyceae</taxon>
        <taxon>CS clade</taxon>
        <taxon>Chlamydomonadales</taxon>
        <taxon>Chlamydomonadaceae</taxon>
        <taxon>Chlamydomonas</taxon>
    </lineage>
</organism>
<dbReference type="EMBL" id="BEGY01000030">
    <property type="protein sequence ID" value="GAX78209.1"/>
    <property type="molecule type" value="Genomic_DNA"/>
</dbReference>
<accession>A0A250X5L4</accession>
<dbReference type="InterPro" id="IPR009057">
    <property type="entry name" value="Homeodomain-like_sf"/>
</dbReference>
<name>A0A250X5L4_9CHLO</name>
<dbReference type="InterPro" id="IPR008422">
    <property type="entry name" value="KN_HD"/>
</dbReference>
<feature type="region of interest" description="Disordered" evidence="4">
    <location>
        <begin position="1133"/>
        <end position="1159"/>
    </location>
</feature>
<evidence type="ECO:0000256" key="4">
    <source>
        <dbReference type="SAM" id="MobiDB-lite"/>
    </source>
</evidence>
<dbReference type="Gene3D" id="1.10.10.60">
    <property type="entry name" value="Homeodomain-like"/>
    <property type="match status" value="1"/>
</dbReference>
<feature type="region of interest" description="Disordered" evidence="4">
    <location>
        <begin position="1022"/>
        <end position="1083"/>
    </location>
</feature>
<feature type="domain" description="KN homeodomain" evidence="5">
    <location>
        <begin position="1309"/>
        <end position="1332"/>
    </location>
</feature>
<dbReference type="Pfam" id="PF05920">
    <property type="entry name" value="Homeobox_KN"/>
    <property type="match status" value="1"/>
</dbReference>
<dbReference type="GO" id="GO:0003677">
    <property type="term" value="F:DNA binding"/>
    <property type="evidence" value="ECO:0007669"/>
    <property type="project" value="UniProtKB-KW"/>
</dbReference>
<evidence type="ECO:0000256" key="2">
    <source>
        <dbReference type="ARBA" id="ARBA00023155"/>
    </source>
</evidence>
<dbReference type="Proteomes" id="UP000232323">
    <property type="component" value="Unassembled WGS sequence"/>
</dbReference>
<evidence type="ECO:0000256" key="3">
    <source>
        <dbReference type="ARBA" id="ARBA00023242"/>
    </source>
</evidence>
<reference evidence="6 7" key="1">
    <citation type="submission" date="2017-08" db="EMBL/GenBank/DDBJ databases">
        <title>Acidophilic green algal genome provides insights into adaptation to an acidic environment.</title>
        <authorList>
            <person name="Hirooka S."/>
            <person name="Hirose Y."/>
            <person name="Kanesaki Y."/>
            <person name="Higuchi S."/>
            <person name="Fujiwara T."/>
            <person name="Onuma R."/>
            <person name="Era A."/>
            <person name="Ohbayashi R."/>
            <person name="Uzuka A."/>
            <person name="Nozaki H."/>
            <person name="Yoshikawa H."/>
            <person name="Miyagishima S.Y."/>
        </authorList>
    </citation>
    <scope>NUCLEOTIDE SEQUENCE [LARGE SCALE GENOMIC DNA]</scope>
    <source>
        <strain evidence="6 7">NIES-2499</strain>
    </source>
</reference>
<feature type="region of interest" description="Disordered" evidence="4">
    <location>
        <begin position="1380"/>
        <end position="1419"/>
    </location>
</feature>
<gene>
    <name evidence="6" type="ORF">CEUSTIGMA_g5651.t1</name>
</gene>
<feature type="compositionally biased region" description="Polar residues" evidence="4">
    <location>
        <begin position="565"/>
        <end position="583"/>
    </location>
</feature>
<feature type="region of interest" description="Disordered" evidence="4">
    <location>
        <begin position="730"/>
        <end position="756"/>
    </location>
</feature>
<keyword evidence="3" id="KW-0539">Nucleus</keyword>
<protein>
    <recommendedName>
        <fullName evidence="5">KN homeodomain domain-containing protein</fullName>
    </recommendedName>
</protein>
<proteinExistence type="predicted"/>
<dbReference type="InterPro" id="IPR001356">
    <property type="entry name" value="HD"/>
</dbReference>
<feature type="region of interest" description="Disordered" evidence="4">
    <location>
        <begin position="1228"/>
        <end position="1247"/>
    </location>
</feature>
<keyword evidence="7" id="KW-1185">Reference proteome</keyword>
<feature type="compositionally biased region" description="Low complexity" evidence="4">
    <location>
        <begin position="731"/>
        <end position="756"/>
    </location>
</feature>
<evidence type="ECO:0000313" key="7">
    <source>
        <dbReference type="Proteomes" id="UP000232323"/>
    </source>
</evidence>
<dbReference type="STRING" id="1157962.A0A250X5L4"/>